<sequence length="188" mass="22003">MRTVQKTIDLSPILDWCNKETSSLPAIKFGSEFDDPDISAITINGAIDICNRFRSSLKPTFKAITTRINEINNEYISKNELVRDDIIYVVGKFVDGEVHLEAEDTITDGTIKARFLVQKVSEYNEVDIMMVFFFVISMFSIAFPEKSIHNIKFWKYKHLFQMLDEFLFDNLLFEFFVLYNTKENRFTC</sequence>
<proteinExistence type="predicted"/>
<evidence type="ECO:0000313" key="1">
    <source>
        <dbReference type="EMBL" id="KAK8835647.1"/>
    </source>
</evidence>
<dbReference type="EMBL" id="JAPFFF010000078">
    <property type="protein sequence ID" value="KAK8835647.1"/>
    <property type="molecule type" value="Genomic_DNA"/>
</dbReference>
<comment type="caution">
    <text evidence="1">The sequence shown here is derived from an EMBL/GenBank/DDBJ whole genome shotgun (WGS) entry which is preliminary data.</text>
</comment>
<organism evidence="1 2">
    <name type="scientific">Tritrichomonas musculus</name>
    <dbReference type="NCBI Taxonomy" id="1915356"/>
    <lineage>
        <taxon>Eukaryota</taxon>
        <taxon>Metamonada</taxon>
        <taxon>Parabasalia</taxon>
        <taxon>Tritrichomonadida</taxon>
        <taxon>Tritrichomonadidae</taxon>
        <taxon>Tritrichomonas</taxon>
    </lineage>
</organism>
<dbReference type="Proteomes" id="UP001470230">
    <property type="component" value="Unassembled WGS sequence"/>
</dbReference>
<accession>A0ABR2GQ02</accession>
<reference evidence="1 2" key="1">
    <citation type="submission" date="2024-04" db="EMBL/GenBank/DDBJ databases">
        <title>Tritrichomonas musculus Genome.</title>
        <authorList>
            <person name="Alves-Ferreira E."/>
            <person name="Grigg M."/>
            <person name="Lorenzi H."/>
            <person name="Galac M."/>
        </authorList>
    </citation>
    <scope>NUCLEOTIDE SEQUENCE [LARGE SCALE GENOMIC DNA]</scope>
    <source>
        <strain evidence="1 2">EAF2021</strain>
    </source>
</reference>
<evidence type="ECO:0000313" key="2">
    <source>
        <dbReference type="Proteomes" id="UP001470230"/>
    </source>
</evidence>
<protein>
    <recommendedName>
        <fullName evidence="3">SnoaL-like domain-containing protein</fullName>
    </recommendedName>
</protein>
<gene>
    <name evidence="1" type="ORF">M9Y10_042362</name>
</gene>
<name>A0ABR2GQ02_9EUKA</name>
<evidence type="ECO:0008006" key="3">
    <source>
        <dbReference type="Google" id="ProtNLM"/>
    </source>
</evidence>
<keyword evidence="2" id="KW-1185">Reference proteome</keyword>